<evidence type="ECO:0000259" key="4">
    <source>
        <dbReference type="Pfam" id="PF04586"/>
    </source>
</evidence>
<evidence type="ECO:0000256" key="1">
    <source>
        <dbReference type="ARBA" id="ARBA00022612"/>
    </source>
</evidence>
<keyword evidence="2 5" id="KW-0645">Protease</keyword>
<evidence type="ECO:0000256" key="3">
    <source>
        <dbReference type="ARBA" id="ARBA00022801"/>
    </source>
</evidence>
<gene>
    <name evidence="5" type="ORF">CW354_12450</name>
</gene>
<dbReference type="RefSeq" id="WP_104830424.1">
    <property type="nucleotide sequence ID" value="NZ_PJCH01000009.1"/>
</dbReference>
<protein>
    <submittedName>
        <fullName evidence="5">HK97 family phage prohead protease</fullName>
    </submittedName>
</protein>
<dbReference type="InterPro" id="IPR006433">
    <property type="entry name" value="Prohead_protease"/>
</dbReference>
<dbReference type="GO" id="GO:0008233">
    <property type="term" value="F:peptidase activity"/>
    <property type="evidence" value="ECO:0007669"/>
    <property type="project" value="UniProtKB-KW"/>
</dbReference>
<dbReference type="SUPFAM" id="SSF50789">
    <property type="entry name" value="Herpes virus serine proteinase, assemblin"/>
    <property type="match status" value="1"/>
</dbReference>
<dbReference type="Pfam" id="PF04586">
    <property type="entry name" value="Peptidase_S78"/>
    <property type="match status" value="1"/>
</dbReference>
<keyword evidence="1" id="KW-1188">Viral release from host cell</keyword>
<dbReference type="InterPro" id="IPR054613">
    <property type="entry name" value="Peptidase_S78_dom"/>
</dbReference>
<sequence length="200" mass="21480">MTEPLIAEIEGYASIFNVADLNGDIVAPGAFANSLKKKPKPAMLYSHAAEAPIGRWTFVREDSYGLFVKGELILSSPRALEVHALLEGGALDGLSIGYQTLRASRAKTGRRILEADLWEVSVVTFPMARAARVTRVGPARPEFDPAAVAKIFKEPVRVSPSLAAQETRTWRAPAPSSPMQGAGARLFAQTLTAAAQKLSH</sequence>
<dbReference type="Proteomes" id="UP000239504">
    <property type="component" value="Unassembled WGS sequence"/>
</dbReference>
<proteinExistence type="predicted"/>
<feature type="domain" description="Prohead serine protease" evidence="4">
    <location>
        <begin position="8"/>
        <end position="134"/>
    </location>
</feature>
<organism evidence="5 6">
    <name type="scientific">Hyphococcus luteus</name>
    <dbReference type="NCBI Taxonomy" id="2058213"/>
    <lineage>
        <taxon>Bacteria</taxon>
        <taxon>Pseudomonadati</taxon>
        <taxon>Pseudomonadota</taxon>
        <taxon>Alphaproteobacteria</taxon>
        <taxon>Parvularculales</taxon>
        <taxon>Parvularculaceae</taxon>
        <taxon>Hyphococcus</taxon>
    </lineage>
</organism>
<keyword evidence="3" id="KW-0378">Hydrolase</keyword>
<dbReference type="AlphaFoldDB" id="A0A2S7K412"/>
<keyword evidence="6" id="KW-1185">Reference proteome</keyword>
<dbReference type="EMBL" id="PJCH01000009">
    <property type="protein sequence ID" value="PQA87237.1"/>
    <property type="molecule type" value="Genomic_DNA"/>
</dbReference>
<dbReference type="NCBIfam" id="TIGR01543">
    <property type="entry name" value="proheadase_HK97"/>
    <property type="match status" value="1"/>
</dbReference>
<accession>A0A2S7K412</accession>
<dbReference type="OrthoDB" id="9804926at2"/>
<name>A0A2S7K412_9PROT</name>
<evidence type="ECO:0000313" key="5">
    <source>
        <dbReference type="EMBL" id="PQA87237.1"/>
    </source>
</evidence>
<reference evidence="5 6" key="1">
    <citation type="submission" date="2017-12" db="EMBL/GenBank/DDBJ databases">
        <authorList>
            <person name="Hurst M.R.H."/>
        </authorList>
    </citation>
    <scope>NUCLEOTIDE SEQUENCE [LARGE SCALE GENOMIC DNA]</scope>
    <source>
        <strain evidence="5 6">SY-3-19</strain>
    </source>
</reference>
<evidence type="ECO:0000313" key="6">
    <source>
        <dbReference type="Proteomes" id="UP000239504"/>
    </source>
</evidence>
<dbReference type="GO" id="GO:0006508">
    <property type="term" value="P:proteolysis"/>
    <property type="evidence" value="ECO:0007669"/>
    <property type="project" value="UniProtKB-KW"/>
</dbReference>
<evidence type="ECO:0000256" key="2">
    <source>
        <dbReference type="ARBA" id="ARBA00022670"/>
    </source>
</evidence>
<comment type="caution">
    <text evidence="5">The sequence shown here is derived from an EMBL/GenBank/DDBJ whole genome shotgun (WGS) entry which is preliminary data.</text>
</comment>